<dbReference type="AlphaFoldDB" id="A0A1X7URW9"/>
<sequence>MLTIVQFKVQVMLECIGEAPSSATVTVHCNDTGSIELSSSYVIEYTKQPNNITGSVLVPLNQQYIFPPSPNISVTTINTTIYATTTTTTTQLHVPSTTTTVSTTLNVSTVITATSLGVVIVLLLLLTISLILLVVTYKRKLYRFASSQQEISTSHNEAYQSHTSMITTTNPVYEEIRGKN</sequence>
<evidence type="ECO:0000313" key="2">
    <source>
        <dbReference type="EnsemblMetazoa" id="Aqu2.1.30725_001"/>
    </source>
</evidence>
<name>A0A1X7URW9_AMPQE</name>
<dbReference type="InParanoid" id="A0A1X7URW9"/>
<accession>A0A1X7URW9</accession>
<reference evidence="2" key="1">
    <citation type="submission" date="2017-05" db="UniProtKB">
        <authorList>
            <consortium name="EnsemblMetazoa"/>
        </authorList>
    </citation>
    <scope>IDENTIFICATION</scope>
</reference>
<keyword evidence="1" id="KW-1133">Transmembrane helix</keyword>
<protein>
    <submittedName>
        <fullName evidence="2">Uncharacterized protein</fullName>
    </submittedName>
</protein>
<keyword evidence="1" id="KW-0472">Membrane</keyword>
<feature type="transmembrane region" description="Helical" evidence="1">
    <location>
        <begin position="116"/>
        <end position="137"/>
    </location>
</feature>
<proteinExistence type="predicted"/>
<dbReference type="Gene3D" id="1.20.5.100">
    <property type="entry name" value="Cytochrome c1, transmembrane anchor, C-terminal"/>
    <property type="match status" value="1"/>
</dbReference>
<evidence type="ECO:0000256" key="1">
    <source>
        <dbReference type="SAM" id="Phobius"/>
    </source>
</evidence>
<organism evidence="2">
    <name type="scientific">Amphimedon queenslandica</name>
    <name type="common">Sponge</name>
    <dbReference type="NCBI Taxonomy" id="400682"/>
    <lineage>
        <taxon>Eukaryota</taxon>
        <taxon>Metazoa</taxon>
        <taxon>Porifera</taxon>
        <taxon>Demospongiae</taxon>
        <taxon>Heteroscleromorpha</taxon>
        <taxon>Haplosclerida</taxon>
        <taxon>Niphatidae</taxon>
        <taxon>Amphimedon</taxon>
    </lineage>
</organism>
<dbReference type="EnsemblMetazoa" id="Aqu2.1.30725_001">
    <property type="protein sequence ID" value="Aqu2.1.30725_001"/>
    <property type="gene ID" value="Aqu2.1.30725"/>
</dbReference>
<keyword evidence="1" id="KW-0812">Transmembrane</keyword>